<dbReference type="InterPro" id="IPR023753">
    <property type="entry name" value="FAD/NAD-binding_dom"/>
</dbReference>
<dbReference type="PRINTS" id="PR00368">
    <property type="entry name" value="FADPNR"/>
</dbReference>
<dbReference type="AlphaFoldDB" id="A0A1N4JW77"/>
<keyword evidence="2" id="KW-0285">Flavoprotein</keyword>
<proteinExistence type="predicted"/>
<dbReference type="Pfam" id="PF14759">
    <property type="entry name" value="Reductase_C"/>
    <property type="match status" value="1"/>
</dbReference>
<evidence type="ECO:0000313" key="9">
    <source>
        <dbReference type="Proteomes" id="UP000184831"/>
    </source>
</evidence>
<feature type="domain" description="FAD/NAD(P)-binding" evidence="5">
    <location>
        <begin position="3"/>
        <end position="293"/>
    </location>
</feature>
<dbReference type="EMBL" id="FSHM01000001">
    <property type="protein sequence ID" value="SIA14917.1"/>
    <property type="molecule type" value="Genomic_DNA"/>
</dbReference>
<comment type="cofactor">
    <cofactor evidence="1">
        <name>FAD</name>
        <dbReference type="ChEBI" id="CHEBI:57692"/>
    </cofactor>
</comment>
<sequence length="415" mass="43372">MKRIVVVGGGIAGVSTVGGLRANGYDGDITMIDAGGSPYDRPPLSKDYLSGKVKLADIELRPEQWYRDQQVRLISESTVAVLRPALGAVETADGTLLAADRVVLATGGGAARPPIPGSENAAIHVLRDVADAQRLRDGLRSGVRVLIVGAGLVGAEIASTAVDLGCSVVLVDPVRPPLVAAVGADMADWLHHKHRERGVVTLQAGVEAFHQRIGEIEVSLQGEYRPQVADVVVLAVGMVPRTSLATAAGLEVDGAVVVDVRQLTSNPAILAVGDVARIRKDGRLLARSEHWDGAGASGGRAAATLMGADPPPASAPWFWTDRHGDHVEAVGQMSGADHTVLRGDVGDPGFAVFGLRDGALVGAASVNQPNIVRAARRLIDRGVQLTAEVLGDPHSDLRELLKQQRSVRISGRGED</sequence>
<dbReference type="GO" id="GO:0016651">
    <property type="term" value="F:oxidoreductase activity, acting on NAD(P)H"/>
    <property type="evidence" value="ECO:0007669"/>
    <property type="project" value="TreeGrafter"/>
</dbReference>
<keyword evidence="4 7" id="KW-0560">Oxidoreductase</keyword>
<accession>A0A1N4JW77</accession>
<dbReference type="PANTHER" id="PTHR43557:SF2">
    <property type="entry name" value="RIESKE DOMAIN-CONTAINING PROTEIN-RELATED"/>
    <property type="match status" value="1"/>
</dbReference>
<dbReference type="EMBL" id="FSQE01000001">
    <property type="protein sequence ID" value="SIL85345.1"/>
    <property type="molecule type" value="Genomic_DNA"/>
</dbReference>
<dbReference type="GO" id="GO:0005737">
    <property type="term" value="C:cytoplasm"/>
    <property type="evidence" value="ECO:0007669"/>
    <property type="project" value="TreeGrafter"/>
</dbReference>
<dbReference type="InterPro" id="IPR028202">
    <property type="entry name" value="Reductase_C"/>
</dbReference>
<evidence type="ECO:0000256" key="3">
    <source>
        <dbReference type="ARBA" id="ARBA00022827"/>
    </source>
</evidence>
<name>A0A1N4JW77_9MYCO</name>
<evidence type="ECO:0000313" key="8">
    <source>
        <dbReference type="EMBL" id="SIL85345.1"/>
    </source>
</evidence>
<dbReference type="PRINTS" id="PR00411">
    <property type="entry name" value="PNDRDTASEI"/>
</dbReference>
<feature type="domain" description="Reductase C-terminal" evidence="6">
    <location>
        <begin position="317"/>
        <end position="401"/>
    </location>
</feature>
<keyword evidence="3" id="KW-0274">FAD</keyword>
<dbReference type="InterPro" id="IPR050446">
    <property type="entry name" value="FAD-oxidoreductase/Apoptosis"/>
</dbReference>
<gene>
    <name evidence="7" type="primary">camA_1</name>
    <name evidence="7" type="ORF">SAMEA2070301_00383</name>
    <name evidence="8" type="ORF">SAMEA2152244_00321</name>
</gene>
<dbReference type="Gene3D" id="3.30.390.30">
    <property type="match status" value="1"/>
</dbReference>
<evidence type="ECO:0000259" key="5">
    <source>
        <dbReference type="Pfam" id="PF07992"/>
    </source>
</evidence>
<dbReference type="Proteomes" id="UP000184831">
    <property type="component" value="Unassembled WGS sequence"/>
</dbReference>
<evidence type="ECO:0000256" key="4">
    <source>
        <dbReference type="ARBA" id="ARBA00023002"/>
    </source>
</evidence>
<evidence type="ECO:0000256" key="1">
    <source>
        <dbReference type="ARBA" id="ARBA00001974"/>
    </source>
</evidence>
<evidence type="ECO:0000313" key="7">
    <source>
        <dbReference type="EMBL" id="SIA14917.1"/>
    </source>
</evidence>
<protein>
    <submittedName>
        <fullName evidence="7">Hypothetical rubredoxin/ferredoxin reductase</fullName>
        <ecNumber evidence="7">1.18.1.-</ecNumber>
    </submittedName>
</protein>
<organism evidence="7 10">
    <name type="scientific">Mycobacteroides abscessus subsp. abscessus</name>
    <dbReference type="NCBI Taxonomy" id="1185650"/>
    <lineage>
        <taxon>Bacteria</taxon>
        <taxon>Bacillati</taxon>
        <taxon>Actinomycetota</taxon>
        <taxon>Actinomycetes</taxon>
        <taxon>Mycobacteriales</taxon>
        <taxon>Mycobacteriaceae</taxon>
        <taxon>Mycobacteroides</taxon>
        <taxon>Mycobacteroides abscessus</taxon>
    </lineage>
</organism>
<dbReference type="InterPro" id="IPR016156">
    <property type="entry name" value="FAD/NAD-linked_Rdtase_dimer_sf"/>
</dbReference>
<dbReference type="PANTHER" id="PTHR43557">
    <property type="entry name" value="APOPTOSIS-INDUCING FACTOR 1"/>
    <property type="match status" value="1"/>
</dbReference>
<dbReference type="EC" id="1.18.1.-" evidence="7"/>
<dbReference type="SUPFAM" id="SSF55424">
    <property type="entry name" value="FAD/NAD-linked reductases, dimerisation (C-terminal) domain"/>
    <property type="match status" value="1"/>
</dbReference>
<dbReference type="GeneID" id="93381316"/>
<evidence type="ECO:0000259" key="6">
    <source>
        <dbReference type="Pfam" id="PF14759"/>
    </source>
</evidence>
<dbReference type="Proteomes" id="UP000185210">
    <property type="component" value="Unassembled WGS sequence"/>
</dbReference>
<dbReference type="Gene3D" id="3.50.50.60">
    <property type="entry name" value="FAD/NAD(P)-binding domain"/>
    <property type="match status" value="2"/>
</dbReference>
<reference evidence="9 10" key="1">
    <citation type="submission" date="2016-11" db="EMBL/GenBank/DDBJ databases">
        <authorList>
            <consortium name="Pathogen Informatics"/>
        </authorList>
    </citation>
    <scope>NUCLEOTIDE SEQUENCE [LARGE SCALE GENOMIC DNA]</scope>
    <source>
        <strain evidence="7 10">104</strain>
        <strain evidence="8 9">696</strain>
    </source>
</reference>
<dbReference type="Pfam" id="PF07992">
    <property type="entry name" value="Pyr_redox_2"/>
    <property type="match status" value="1"/>
</dbReference>
<evidence type="ECO:0000313" key="10">
    <source>
        <dbReference type="Proteomes" id="UP000185210"/>
    </source>
</evidence>
<dbReference type="SUPFAM" id="SSF51905">
    <property type="entry name" value="FAD/NAD(P)-binding domain"/>
    <property type="match status" value="2"/>
</dbReference>
<comment type="caution">
    <text evidence="7">The sequence shown here is derived from an EMBL/GenBank/DDBJ whole genome shotgun (WGS) entry which is preliminary data.</text>
</comment>
<evidence type="ECO:0000256" key="2">
    <source>
        <dbReference type="ARBA" id="ARBA00022630"/>
    </source>
</evidence>
<dbReference type="RefSeq" id="WP_005095287.1">
    <property type="nucleotide sequence ID" value="NZ_AP028613.1"/>
</dbReference>
<dbReference type="InterPro" id="IPR036188">
    <property type="entry name" value="FAD/NAD-bd_sf"/>
</dbReference>